<dbReference type="Gene3D" id="1.50.10.10">
    <property type="match status" value="1"/>
</dbReference>
<dbReference type="EMBL" id="CP152276">
    <property type="protein sequence ID" value="XAE41362.1"/>
    <property type="molecule type" value="Genomic_DNA"/>
</dbReference>
<keyword evidence="4" id="KW-1185">Reference proteome</keyword>
<organism evidence="3 4">
    <name type="scientific">Nguyenibacter vanlangensis</name>
    <dbReference type="NCBI Taxonomy" id="1216886"/>
    <lineage>
        <taxon>Bacteria</taxon>
        <taxon>Pseudomonadati</taxon>
        <taxon>Pseudomonadota</taxon>
        <taxon>Alphaproteobacteria</taxon>
        <taxon>Acetobacterales</taxon>
        <taxon>Acetobacteraceae</taxon>
        <taxon>Nguyenibacter</taxon>
    </lineage>
</organism>
<reference evidence="3 4" key="1">
    <citation type="submission" date="2024-04" db="EMBL/GenBank/DDBJ databases">
        <title>Complete genome sequence of Nguyenibacter vanlangesis HBCM-1154, a strain capable of nitrogen fixation, IAA production, and phosphorus solubilization isolated from sugarcane soil.</title>
        <authorList>
            <person name="MY HANH P."/>
        </authorList>
    </citation>
    <scope>NUCLEOTIDE SEQUENCE [LARGE SCALE GENOMIC DNA]</scope>
    <source>
        <strain evidence="3 4">HBCM 1154</strain>
    </source>
</reference>
<evidence type="ECO:0000313" key="4">
    <source>
        <dbReference type="Proteomes" id="UP001449795"/>
    </source>
</evidence>
<dbReference type="InterPro" id="IPR008928">
    <property type="entry name" value="6-hairpin_glycosidase_sf"/>
</dbReference>
<name>A0ABZ3D0S5_9PROT</name>
<proteinExistence type="inferred from homology"/>
<evidence type="ECO:0000313" key="3">
    <source>
        <dbReference type="EMBL" id="XAE41362.1"/>
    </source>
</evidence>
<dbReference type="Pfam" id="PF07221">
    <property type="entry name" value="GlcNAc_2-epim"/>
    <property type="match status" value="1"/>
</dbReference>
<dbReference type="SUPFAM" id="SSF48208">
    <property type="entry name" value="Six-hairpin glycosidases"/>
    <property type="match status" value="1"/>
</dbReference>
<dbReference type="PANTHER" id="PTHR15108">
    <property type="entry name" value="N-ACYLGLUCOSAMINE-2-EPIMERASE"/>
    <property type="match status" value="1"/>
</dbReference>
<comment type="similarity">
    <text evidence="1">Belongs to the N-acylglucosamine 2-epimerase family.</text>
</comment>
<gene>
    <name evidence="3" type="ORF">AAC691_13735</name>
</gene>
<accession>A0ABZ3D0S5</accession>
<dbReference type="InterPro" id="IPR012341">
    <property type="entry name" value="6hp_glycosidase-like_sf"/>
</dbReference>
<evidence type="ECO:0000256" key="1">
    <source>
        <dbReference type="ARBA" id="ARBA00008558"/>
    </source>
</evidence>
<dbReference type="RefSeq" id="WP_342627315.1">
    <property type="nucleotide sequence ID" value="NZ_CP152276.1"/>
</dbReference>
<dbReference type="Proteomes" id="UP001449795">
    <property type="component" value="Chromosome"/>
</dbReference>
<protein>
    <submittedName>
        <fullName evidence="3">AGE family epimerase/isomerase</fullName>
    </submittedName>
</protein>
<keyword evidence="2" id="KW-0413">Isomerase</keyword>
<evidence type="ECO:0000256" key="2">
    <source>
        <dbReference type="ARBA" id="ARBA00023235"/>
    </source>
</evidence>
<dbReference type="InterPro" id="IPR010819">
    <property type="entry name" value="AGE/CE"/>
</dbReference>
<sequence>MTAAPDAMPDAIRRAHAAFRAWLFDSALPVWGDVGCDGTAAAPALRGAQEHLAPDGTPARPGFKRMRVQARQLYAFTRAALYGWPGGAARAEGIYRFMLRGLRADGGWACRLTPDGAVLDPTADLYDLAFIIFALSWYARLDPSGEPVRLARRTVAWLRATMAHANGGFANTWPPASGPRQQNPHMHLLEAALALFDTTGDEADAALAHDLVDLFRTRLFDPATGTLGEFFTDSWQPVVGPQGALVEPGHQYEWVWLLHEYARLTGRPTGAHAQSLFAFGRRHGVDPRTALVRDVLTRQGDIVRGGARLWAQTEGLRAEIAMHGLPQAPPHADNADNTVQIARIVDNLLGRYFIDCPPGTWNDQLDPACRPAGDKIPASSFYHIVAGYAELDRLAGGSAGESAMRIA</sequence>